<accession>A0A6I6L9M3</accession>
<evidence type="ECO:0000313" key="4">
    <source>
        <dbReference type="Proteomes" id="UP000428803"/>
    </source>
</evidence>
<evidence type="ECO:0000313" key="3">
    <source>
        <dbReference type="EMBL" id="QGY79262.1"/>
    </source>
</evidence>
<comment type="similarity">
    <text evidence="1">Belongs to the YciI family.</text>
</comment>
<dbReference type="EMBL" id="CP035733">
    <property type="protein sequence ID" value="QGY79262.1"/>
    <property type="molecule type" value="Genomic_DNA"/>
</dbReference>
<reference evidence="4" key="1">
    <citation type="submission" date="2019-01" db="EMBL/GenBank/DDBJ databases">
        <title>Sphingorhabdus lacus sp.nov., isolated from an oligotrophic freshwater lake.</title>
        <authorList>
            <person name="Park M."/>
        </authorList>
    </citation>
    <scope>NUCLEOTIDE SEQUENCE [LARGE SCALE GENOMIC DNA]</scope>
    <source>
        <strain evidence="4">IMCC1753</strain>
    </source>
</reference>
<dbReference type="PANTHER" id="PTHR33606">
    <property type="entry name" value="PROTEIN YCII"/>
    <property type="match status" value="1"/>
</dbReference>
<protein>
    <submittedName>
        <fullName evidence="3">YciI family protein</fullName>
    </submittedName>
</protein>
<evidence type="ECO:0000259" key="2">
    <source>
        <dbReference type="Pfam" id="PF03795"/>
    </source>
</evidence>
<proteinExistence type="inferred from homology"/>
<dbReference type="Pfam" id="PF03795">
    <property type="entry name" value="YCII"/>
    <property type="match status" value="1"/>
</dbReference>
<evidence type="ECO:0000256" key="1">
    <source>
        <dbReference type="ARBA" id="ARBA00007689"/>
    </source>
</evidence>
<dbReference type="Proteomes" id="UP000428803">
    <property type="component" value="Chromosome"/>
</dbReference>
<name>A0A6I6L9M3_9SPHN</name>
<gene>
    <name evidence="3" type="ORF">EUU25_00680</name>
</gene>
<dbReference type="InterPro" id="IPR051807">
    <property type="entry name" value="Sec-metab_biosynth-assoc"/>
</dbReference>
<keyword evidence="4" id="KW-1185">Reference proteome</keyword>
<dbReference type="SUPFAM" id="SSF54909">
    <property type="entry name" value="Dimeric alpha+beta barrel"/>
    <property type="match status" value="1"/>
</dbReference>
<dbReference type="KEGG" id="slaa:EUU25_00680"/>
<sequence>MPHFIFRGTDAPGMAATRSEIRESHRSYIRTSSPECRVVAGGPLVNDAGDTMFGTMLILEATDRDAALQFLAGDPYSKAKLFAHTEVDRWQWGLGDLIKVP</sequence>
<dbReference type="RefSeq" id="WP_158897561.1">
    <property type="nucleotide sequence ID" value="NZ_CP035733.1"/>
</dbReference>
<dbReference type="AlphaFoldDB" id="A0A6I6L9M3"/>
<dbReference type="InterPro" id="IPR011008">
    <property type="entry name" value="Dimeric_a/b-barrel"/>
</dbReference>
<feature type="domain" description="YCII-related" evidence="2">
    <location>
        <begin position="8"/>
        <end position="90"/>
    </location>
</feature>
<dbReference type="OrthoDB" id="2293521at2"/>
<dbReference type="InterPro" id="IPR005545">
    <property type="entry name" value="YCII"/>
</dbReference>
<dbReference type="PANTHER" id="PTHR33606:SF3">
    <property type="entry name" value="PROTEIN YCII"/>
    <property type="match status" value="1"/>
</dbReference>
<organism evidence="3 4">
    <name type="scientific">Sphingorhabdus lacus</name>
    <dbReference type="NCBI Taxonomy" id="392610"/>
    <lineage>
        <taxon>Bacteria</taxon>
        <taxon>Pseudomonadati</taxon>
        <taxon>Pseudomonadota</taxon>
        <taxon>Alphaproteobacteria</taxon>
        <taxon>Sphingomonadales</taxon>
        <taxon>Sphingomonadaceae</taxon>
        <taxon>Sphingorhabdus</taxon>
    </lineage>
</organism>
<dbReference type="Gene3D" id="3.30.70.1060">
    <property type="entry name" value="Dimeric alpha+beta barrel"/>
    <property type="match status" value="1"/>
</dbReference>